<dbReference type="EMBL" id="JALJOT010000010">
    <property type="protein sequence ID" value="KAK9906842.1"/>
    <property type="molecule type" value="Genomic_DNA"/>
</dbReference>
<dbReference type="PANTHER" id="PTHR33515:SF1">
    <property type="entry name" value="RIBOSOME-BINDING FACTOR A, CHLOROPLASTIC-RELATED"/>
    <property type="match status" value="1"/>
</dbReference>
<comment type="caution">
    <text evidence="2">The sequence shown here is derived from an EMBL/GenBank/DDBJ whole genome shotgun (WGS) entry which is preliminary data.</text>
</comment>
<gene>
    <name evidence="2" type="ORF">WJX75_008950</name>
</gene>
<feature type="region of interest" description="Disordered" evidence="1">
    <location>
        <begin position="180"/>
        <end position="202"/>
    </location>
</feature>
<sequence length="312" mass="34829">MKSFLSHRWLPSRSGTVTELARPRKGNQHHPRLILERQQHVLCMAHPRRVARVAKQIEREVGTLLLTDRVLQGAVSPEIKLGLDTAVSALASVTDVELSNDLQVAKVYISIYSDPQGKDIAMKGLSRLEGYVRKHIAQTVNLRLCPEIRFIRDDSMQRGEEVLALLERIRRQDAGEIEPPAIAIGGFRGASSEGNMDDDEDDDVEIEDDLEDEEGFLDVLDEGEEGAAEDKGDEEGDDEDDDEEEEGPQQKRRQENQLQETLGVHCSVCAYSMCSHLVFASAVHIAVSDTIISCHKCLVFSTLEGVCYFTRC</sequence>
<dbReference type="Gene3D" id="3.30.300.20">
    <property type="match status" value="1"/>
</dbReference>
<name>A0ABR2YJW9_9CHLO</name>
<keyword evidence="3" id="KW-1185">Reference proteome</keyword>
<dbReference type="Proteomes" id="UP001491310">
    <property type="component" value="Unassembled WGS sequence"/>
</dbReference>
<proteinExistence type="inferred from homology"/>
<reference evidence="2 3" key="1">
    <citation type="journal article" date="2024" name="Nat. Commun.">
        <title>Phylogenomics reveals the evolutionary origins of lichenization in chlorophyte algae.</title>
        <authorList>
            <person name="Puginier C."/>
            <person name="Libourel C."/>
            <person name="Otte J."/>
            <person name="Skaloud P."/>
            <person name="Haon M."/>
            <person name="Grisel S."/>
            <person name="Petersen M."/>
            <person name="Berrin J.G."/>
            <person name="Delaux P.M."/>
            <person name="Dal Grande F."/>
            <person name="Keller J."/>
        </authorList>
    </citation>
    <scope>NUCLEOTIDE SEQUENCE [LARGE SCALE GENOMIC DNA]</scope>
    <source>
        <strain evidence="2 3">SAG 216-7</strain>
    </source>
</reference>
<feature type="compositionally biased region" description="Acidic residues" evidence="1">
    <location>
        <begin position="219"/>
        <end position="247"/>
    </location>
</feature>
<dbReference type="InterPro" id="IPR015946">
    <property type="entry name" value="KH_dom-like_a/b"/>
</dbReference>
<protein>
    <recommendedName>
        <fullName evidence="4">Ribosome-binding factor A</fullName>
    </recommendedName>
</protein>
<accession>A0ABR2YJW9</accession>
<evidence type="ECO:0008006" key="4">
    <source>
        <dbReference type="Google" id="ProtNLM"/>
    </source>
</evidence>
<dbReference type="InterPro" id="IPR023799">
    <property type="entry name" value="RbfA_dom_sf"/>
</dbReference>
<evidence type="ECO:0000313" key="3">
    <source>
        <dbReference type="Proteomes" id="UP001491310"/>
    </source>
</evidence>
<dbReference type="InterPro" id="IPR000238">
    <property type="entry name" value="RbfA"/>
</dbReference>
<organism evidence="2 3">
    <name type="scientific">Coccomyxa subellipsoidea</name>
    <dbReference type="NCBI Taxonomy" id="248742"/>
    <lineage>
        <taxon>Eukaryota</taxon>
        <taxon>Viridiplantae</taxon>
        <taxon>Chlorophyta</taxon>
        <taxon>core chlorophytes</taxon>
        <taxon>Trebouxiophyceae</taxon>
        <taxon>Trebouxiophyceae incertae sedis</taxon>
        <taxon>Coccomyxaceae</taxon>
        <taxon>Coccomyxa</taxon>
    </lineage>
</organism>
<dbReference type="PROSITE" id="PS01319">
    <property type="entry name" value="RBFA"/>
    <property type="match status" value="1"/>
</dbReference>
<dbReference type="HAMAP" id="MF_00003">
    <property type="entry name" value="RbfA"/>
    <property type="match status" value="1"/>
</dbReference>
<evidence type="ECO:0000313" key="2">
    <source>
        <dbReference type="EMBL" id="KAK9906842.1"/>
    </source>
</evidence>
<evidence type="ECO:0000256" key="1">
    <source>
        <dbReference type="SAM" id="MobiDB-lite"/>
    </source>
</evidence>
<dbReference type="InterPro" id="IPR020053">
    <property type="entry name" value="Ribosome-bd_factorA_CS"/>
</dbReference>
<dbReference type="Pfam" id="PF02033">
    <property type="entry name" value="RBFA"/>
    <property type="match status" value="1"/>
</dbReference>
<feature type="region of interest" description="Disordered" evidence="1">
    <location>
        <begin position="219"/>
        <end position="256"/>
    </location>
</feature>
<dbReference type="PANTHER" id="PTHR33515">
    <property type="entry name" value="RIBOSOME-BINDING FACTOR A, CHLOROPLASTIC-RELATED"/>
    <property type="match status" value="1"/>
</dbReference>
<dbReference type="NCBIfam" id="TIGR00082">
    <property type="entry name" value="rbfA"/>
    <property type="match status" value="1"/>
</dbReference>
<dbReference type="SUPFAM" id="SSF89919">
    <property type="entry name" value="Ribosome-binding factor A, RbfA"/>
    <property type="match status" value="1"/>
</dbReference>